<dbReference type="AlphaFoldDB" id="F8AC20"/>
<evidence type="ECO:0000256" key="6">
    <source>
        <dbReference type="ARBA" id="ARBA00022989"/>
    </source>
</evidence>
<dbReference type="InterPro" id="IPR003010">
    <property type="entry name" value="C-N_Hydrolase"/>
</dbReference>
<dbReference type="STRING" id="667014.Thein_0695"/>
<feature type="transmembrane region" description="Helical" evidence="9">
    <location>
        <begin position="148"/>
        <end position="168"/>
    </location>
</feature>
<protein>
    <recommendedName>
        <fullName evidence="9">Apolipoprotein N-acyltransferase</fullName>
        <shortName evidence="9">ALP N-acyltransferase</shortName>
        <ecNumber evidence="9">2.3.1.269</ecNumber>
    </recommendedName>
</protein>
<dbReference type="PATRIC" id="fig|667014.3.peg.721"/>
<sequence length="497" mass="56234">MWPYILAIISGSLLFLAHPKAGFSFLAFFALGLVFEAIKVSRQGFRLGFIFGFVYFWGLLYWLINVMMDFGGLPFLAAVGVLSLLAAYLALYLAIPFWLSEKLGLLRLGPLNALFCAALFTSFEFLRAKVPFAFPWGFLGTTQYENIFLIQIASLGGVYAVSFVLYLINYACFAFITEQFKARYTIALALVVFLGAYLYGAKALDHKFSGTPQKVAIIQGNIPQDVKWKPELKEESLEKYLNLSQRALKEKPEVIIWPETALPFYFGLERNLSQKIANWVAFHKVYLILGTPRLERENNGYKIFNSLFLLDRNGHVKAIYDKQHLVPFGEFVPFEDVLPFLRTFAVAAGGYSPGPKHSPLVIKPGEAFGGLICFESVFPDLAREQVKKGATVLLVATNDAWFRTSAGPYQHFAQAVFRAVENRRYLVRAANTGISGLIDPYGRIILRTPLEKEAYPTVVVRHLSYESCYTRYGDWWAIACVLSSLLLIVKNWWGRRR</sequence>
<evidence type="ECO:0000256" key="9">
    <source>
        <dbReference type="HAMAP-Rule" id="MF_01148"/>
    </source>
</evidence>
<reference evidence="11 12" key="2">
    <citation type="journal article" date="2012" name="Stand. Genomic Sci.">
        <title>Complete genome sequence of the thermophilic sulfate-reducing ocean bacterium Thermodesulfatator indicus type strain (CIR29812(T)).</title>
        <authorList>
            <person name="Anderson I."/>
            <person name="Saunders E."/>
            <person name="Lapidus A."/>
            <person name="Nolan M."/>
            <person name="Lucas S."/>
            <person name="Tice H."/>
            <person name="Del Rio T.G."/>
            <person name="Cheng J.F."/>
            <person name="Han C."/>
            <person name="Tapia R."/>
            <person name="Goodwin L.A."/>
            <person name="Pitluck S."/>
            <person name="Liolios K."/>
            <person name="Mavromatis K."/>
            <person name="Pagani I."/>
            <person name="Ivanova N."/>
            <person name="Mikhailova N."/>
            <person name="Pati A."/>
            <person name="Chen A."/>
            <person name="Palaniappan K."/>
            <person name="Land M."/>
            <person name="Hauser L."/>
            <person name="Jeffries C.D."/>
            <person name="Chang Y.J."/>
            <person name="Brambilla E.M."/>
            <person name="Rohde M."/>
            <person name="Spring S."/>
            <person name="Goker M."/>
            <person name="Detter J.C."/>
            <person name="Woyke T."/>
            <person name="Bristow J."/>
            <person name="Eisen J.A."/>
            <person name="Markowitz V."/>
            <person name="Hugenholtz P."/>
            <person name="Kyrpides N.C."/>
            <person name="Klenk H.P."/>
        </authorList>
    </citation>
    <scope>NUCLEOTIDE SEQUENCE [LARGE SCALE GENOMIC DNA]</scope>
    <source>
        <strain evidence="12">DSM 15286 / JCM 11887 / CIR29812</strain>
    </source>
</reference>
<gene>
    <name evidence="9" type="primary">lnt</name>
    <name evidence="11" type="ordered locus">Thein_0695</name>
</gene>
<evidence type="ECO:0000256" key="7">
    <source>
        <dbReference type="ARBA" id="ARBA00023136"/>
    </source>
</evidence>
<feature type="transmembrane region" description="Helical" evidence="9">
    <location>
        <begin position="6"/>
        <end position="35"/>
    </location>
</feature>
<dbReference type="HAMAP" id="MF_01148">
    <property type="entry name" value="Lnt"/>
    <property type="match status" value="1"/>
</dbReference>
<dbReference type="InParanoid" id="F8AC20"/>
<dbReference type="HOGENOM" id="CLU_019563_1_2_0"/>
<keyword evidence="3 9" id="KW-1003">Cell membrane</keyword>
<comment type="pathway">
    <text evidence="9">Protein modification; lipoprotein biosynthesis (N-acyl transfer).</text>
</comment>
<evidence type="ECO:0000256" key="8">
    <source>
        <dbReference type="ARBA" id="ARBA00023315"/>
    </source>
</evidence>
<keyword evidence="7 9" id="KW-0472">Membrane</keyword>
<keyword evidence="8 9" id="KW-0012">Acyltransferase</keyword>
<reference evidence="12" key="1">
    <citation type="submission" date="2011-04" db="EMBL/GenBank/DDBJ databases">
        <title>The complete genome of Thermodesulfatator indicus DSM 15286.</title>
        <authorList>
            <person name="Lucas S."/>
            <person name="Copeland A."/>
            <person name="Lapidus A."/>
            <person name="Bruce D."/>
            <person name="Goodwin L."/>
            <person name="Pitluck S."/>
            <person name="Peters L."/>
            <person name="Kyrpides N."/>
            <person name="Mavromatis K."/>
            <person name="Pagani I."/>
            <person name="Ivanova N."/>
            <person name="Saunders L."/>
            <person name="Detter J.C."/>
            <person name="Tapia R."/>
            <person name="Han C."/>
            <person name="Land M."/>
            <person name="Hauser L."/>
            <person name="Markowitz V."/>
            <person name="Cheng J.-F."/>
            <person name="Hugenholtz P."/>
            <person name="Woyke T."/>
            <person name="Wu D."/>
            <person name="Spring S."/>
            <person name="Schroeder M."/>
            <person name="Brambilla E."/>
            <person name="Klenk H.-P."/>
            <person name="Eisen J.A."/>
        </authorList>
    </citation>
    <scope>NUCLEOTIDE SEQUENCE [LARGE SCALE GENOMIC DNA]</scope>
    <source>
        <strain evidence="12">DSM 15286 / JCM 11887 / CIR29812</strain>
    </source>
</reference>
<dbReference type="Pfam" id="PF20154">
    <property type="entry name" value="LNT_N"/>
    <property type="match status" value="1"/>
</dbReference>
<dbReference type="FunCoup" id="F8AC20">
    <property type="interactions" value="278"/>
</dbReference>
<keyword evidence="6 9" id="KW-1133">Transmembrane helix</keyword>
<dbReference type="PANTHER" id="PTHR38686">
    <property type="entry name" value="APOLIPOPROTEIN N-ACYLTRANSFERASE"/>
    <property type="match status" value="1"/>
</dbReference>
<dbReference type="EC" id="2.3.1.269" evidence="9"/>
<name>F8AC20_THEID</name>
<evidence type="ECO:0000256" key="3">
    <source>
        <dbReference type="ARBA" id="ARBA00022475"/>
    </source>
</evidence>
<evidence type="ECO:0000313" key="12">
    <source>
        <dbReference type="Proteomes" id="UP000006793"/>
    </source>
</evidence>
<keyword evidence="9" id="KW-0997">Cell inner membrane</keyword>
<dbReference type="PaxDb" id="667014-Thein_0695"/>
<dbReference type="GO" id="GO:0042158">
    <property type="term" value="P:lipoprotein biosynthetic process"/>
    <property type="evidence" value="ECO:0007669"/>
    <property type="project" value="UniProtKB-UniRule"/>
</dbReference>
<comment type="catalytic activity">
    <reaction evidence="9">
        <text>N-terminal S-1,2-diacyl-sn-glyceryl-L-cysteinyl-[lipoprotein] + a glycerophospholipid = N-acyl-S-1,2-diacyl-sn-glyceryl-L-cysteinyl-[lipoprotein] + a 2-acyl-sn-glycero-3-phospholipid + H(+)</text>
        <dbReference type="Rhea" id="RHEA:48228"/>
        <dbReference type="Rhea" id="RHEA-COMP:14681"/>
        <dbReference type="Rhea" id="RHEA-COMP:14684"/>
        <dbReference type="ChEBI" id="CHEBI:15378"/>
        <dbReference type="ChEBI" id="CHEBI:136912"/>
        <dbReference type="ChEBI" id="CHEBI:140656"/>
        <dbReference type="ChEBI" id="CHEBI:140657"/>
        <dbReference type="ChEBI" id="CHEBI:140660"/>
        <dbReference type="EC" id="2.3.1.269"/>
    </reaction>
</comment>
<feature type="transmembrane region" description="Helical" evidence="9">
    <location>
        <begin position="111"/>
        <end position="128"/>
    </location>
</feature>
<feature type="transmembrane region" description="Helical" evidence="9">
    <location>
        <begin position="76"/>
        <end position="99"/>
    </location>
</feature>
<dbReference type="InterPro" id="IPR004563">
    <property type="entry name" value="Apolipo_AcylTrfase"/>
</dbReference>
<dbReference type="EMBL" id="CP002683">
    <property type="protein sequence ID" value="AEH44575.1"/>
    <property type="molecule type" value="Genomic_DNA"/>
</dbReference>
<keyword evidence="5 9" id="KW-0812">Transmembrane</keyword>
<dbReference type="GO" id="GO:0016410">
    <property type="term" value="F:N-acyltransferase activity"/>
    <property type="evidence" value="ECO:0007669"/>
    <property type="project" value="UniProtKB-UniRule"/>
</dbReference>
<dbReference type="NCBIfam" id="TIGR00546">
    <property type="entry name" value="lnt"/>
    <property type="match status" value="1"/>
</dbReference>
<feature type="domain" description="CN hydrolase" evidence="10">
    <location>
        <begin position="218"/>
        <end position="465"/>
    </location>
</feature>
<dbReference type="KEGG" id="tid:Thein_0695"/>
<comment type="similarity">
    <text evidence="2 9">Belongs to the CN hydrolase family. Apolipoprotein N-acyltransferase subfamily.</text>
</comment>
<dbReference type="InterPro" id="IPR045378">
    <property type="entry name" value="LNT_N"/>
</dbReference>
<comment type="subcellular location">
    <subcellularLocation>
        <location evidence="9">Cell inner membrane</location>
        <topology evidence="9">Multi-pass membrane protein</topology>
    </subcellularLocation>
    <subcellularLocation>
        <location evidence="1">Cell membrane</location>
        <topology evidence="1">Multi-pass membrane protein</topology>
    </subcellularLocation>
</comment>
<feature type="transmembrane region" description="Helical" evidence="9">
    <location>
        <begin position="180"/>
        <end position="199"/>
    </location>
</feature>
<dbReference type="RefSeq" id="WP_013907320.1">
    <property type="nucleotide sequence ID" value="NC_015681.1"/>
</dbReference>
<organism evidence="11 12">
    <name type="scientific">Thermodesulfatator indicus (strain DSM 15286 / JCM 11887 / CIR29812)</name>
    <dbReference type="NCBI Taxonomy" id="667014"/>
    <lineage>
        <taxon>Bacteria</taxon>
        <taxon>Pseudomonadati</taxon>
        <taxon>Thermodesulfobacteriota</taxon>
        <taxon>Thermodesulfobacteria</taxon>
        <taxon>Thermodesulfobacteriales</taxon>
        <taxon>Thermodesulfatatoraceae</taxon>
        <taxon>Thermodesulfatator</taxon>
    </lineage>
</organism>
<dbReference type="UniPathway" id="UPA00666"/>
<evidence type="ECO:0000259" key="10">
    <source>
        <dbReference type="PROSITE" id="PS50263"/>
    </source>
</evidence>
<comment type="function">
    <text evidence="9">Catalyzes the phospholipid dependent N-acylation of the N-terminal cysteine of apolipoprotein, the last step in lipoprotein maturation.</text>
</comment>
<dbReference type="PANTHER" id="PTHR38686:SF1">
    <property type="entry name" value="APOLIPOPROTEIN N-ACYLTRANSFERASE"/>
    <property type="match status" value="1"/>
</dbReference>
<proteinExistence type="inferred from homology"/>
<keyword evidence="12" id="KW-1185">Reference proteome</keyword>
<dbReference type="GO" id="GO:0005886">
    <property type="term" value="C:plasma membrane"/>
    <property type="evidence" value="ECO:0007669"/>
    <property type="project" value="UniProtKB-SubCell"/>
</dbReference>
<keyword evidence="4 9" id="KW-0808">Transferase</keyword>
<dbReference type="PROSITE" id="PS50263">
    <property type="entry name" value="CN_HYDROLASE"/>
    <property type="match status" value="1"/>
</dbReference>
<dbReference type="OrthoDB" id="9804277at2"/>
<feature type="transmembrane region" description="Helical" evidence="9">
    <location>
        <begin position="475"/>
        <end position="493"/>
    </location>
</feature>
<dbReference type="InterPro" id="IPR036526">
    <property type="entry name" value="C-N_Hydrolase_sf"/>
</dbReference>
<accession>F8AC20</accession>
<evidence type="ECO:0000313" key="11">
    <source>
        <dbReference type="EMBL" id="AEH44575.1"/>
    </source>
</evidence>
<evidence type="ECO:0000256" key="2">
    <source>
        <dbReference type="ARBA" id="ARBA00010065"/>
    </source>
</evidence>
<evidence type="ECO:0000256" key="5">
    <source>
        <dbReference type="ARBA" id="ARBA00022692"/>
    </source>
</evidence>
<dbReference type="Pfam" id="PF00795">
    <property type="entry name" value="CN_hydrolase"/>
    <property type="match status" value="1"/>
</dbReference>
<dbReference type="Gene3D" id="3.60.110.10">
    <property type="entry name" value="Carbon-nitrogen hydrolase"/>
    <property type="match status" value="1"/>
</dbReference>
<feature type="transmembrane region" description="Helical" evidence="9">
    <location>
        <begin position="47"/>
        <end position="64"/>
    </location>
</feature>
<dbReference type="Proteomes" id="UP000006793">
    <property type="component" value="Chromosome"/>
</dbReference>
<dbReference type="CDD" id="cd07571">
    <property type="entry name" value="ALP_N-acyl_transferase"/>
    <property type="match status" value="1"/>
</dbReference>
<evidence type="ECO:0000256" key="4">
    <source>
        <dbReference type="ARBA" id="ARBA00022679"/>
    </source>
</evidence>
<dbReference type="SUPFAM" id="SSF56317">
    <property type="entry name" value="Carbon-nitrogen hydrolase"/>
    <property type="match status" value="1"/>
</dbReference>
<dbReference type="eggNOG" id="COG0815">
    <property type="taxonomic scope" value="Bacteria"/>
</dbReference>
<evidence type="ECO:0000256" key="1">
    <source>
        <dbReference type="ARBA" id="ARBA00004651"/>
    </source>
</evidence>